<dbReference type="RefSeq" id="WP_162358135.1">
    <property type="nucleotide sequence ID" value="NZ_CP048209.1"/>
</dbReference>
<sequence length="216" mass="23463">MNTWNAGQILSVVRTVNKMDIDYLGSDSTSQNQTLLQFMNVALWNLARLCYNAETSDTIAISADGNASFTRGNAAITNMFEPLRLIKVNVDGSEEEAPQRYLDTSAVGWYCEGPNQPIHIRGLSGSFKLKYLRYPRIVTQESDPVDMPESGYKPLIMEISALVKNVKNFYEEANAMEGAARSGYAEIVQAAISARGAAPGGSPPSFADVPKAKGDG</sequence>
<accession>A0A6C0FX49</accession>
<keyword evidence="3" id="KW-1185">Reference proteome</keyword>
<organism evidence="2 3">
    <name type="scientific">Paenibacillus lycopersici</name>
    <dbReference type="NCBI Taxonomy" id="2704462"/>
    <lineage>
        <taxon>Bacteria</taxon>
        <taxon>Bacillati</taxon>
        <taxon>Bacillota</taxon>
        <taxon>Bacilli</taxon>
        <taxon>Bacillales</taxon>
        <taxon>Paenibacillaceae</taxon>
        <taxon>Paenibacillus</taxon>
    </lineage>
</organism>
<dbReference type="AlphaFoldDB" id="A0A6C0FX49"/>
<feature type="region of interest" description="Disordered" evidence="1">
    <location>
        <begin position="195"/>
        <end position="216"/>
    </location>
</feature>
<evidence type="ECO:0000256" key="1">
    <source>
        <dbReference type="SAM" id="MobiDB-lite"/>
    </source>
</evidence>
<name>A0A6C0FX49_9BACL</name>
<protein>
    <submittedName>
        <fullName evidence="2">Uncharacterized protein</fullName>
    </submittedName>
</protein>
<proteinExistence type="predicted"/>
<evidence type="ECO:0000313" key="3">
    <source>
        <dbReference type="Proteomes" id="UP000476064"/>
    </source>
</evidence>
<evidence type="ECO:0000313" key="2">
    <source>
        <dbReference type="EMBL" id="QHT61696.1"/>
    </source>
</evidence>
<gene>
    <name evidence="2" type="ORF">GXP70_18095</name>
</gene>
<dbReference type="EMBL" id="CP048209">
    <property type="protein sequence ID" value="QHT61696.1"/>
    <property type="molecule type" value="Genomic_DNA"/>
</dbReference>
<dbReference type="Proteomes" id="UP000476064">
    <property type="component" value="Chromosome"/>
</dbReference>
<reference evidence="2 3" key="1">
    <citation type="submission" date="2020-01" db="EMBL/GenBank/DDBJ databases">
        <title>Paenibacillus sp. nov., isolated from tomato rhizosphere.</title>
        <authorList>
            <person name="Weon H.-Y."/>
            <person name="Lee S.A."/>
        </authorList>
    </citation>
    <scope>NUCLEOTIDE SEQUENCE [LARGE SCALE GENOMIC DNA]</scope>
    <source>
        <strain evidence="2 3">12200R-189</strain>
    </source>
</reference>
<dbReference type="KEGG" id="plyc:GXP70_18095"/>